<reference evidence="7" key="1">
    <citation type="submission" date="2021-01" db="EMBL/GenBank/DDBJ databases">
        <title>Whole genome shotgun sequence of Virgisporangium ochraceum NBRC 16418.</title>
        <authorList>
            <person name="Komaki H."/>
            <person name="Tamura T."/>
        </authorList>
    </citation>
    <scope>NUCLEOTIDE SEQUENCE</scope>
    <source>
        <strain evidence="7">NBRC 16418</strain>
    </source>
</reference>
<dbReference type="AlphaFoldDB" id="A0A8J4A1N4"/>
<dbReference type="InterPro" id="IPR007627">
    <property type="entry name" value="RNA_pol_sigma70_r2"/>
</dbReference>
<dbReference type="GO" id="GO:0016987">
    <property type="term" value="F:sigma factor activity"/>
    <property type="evidence" value="ECO:0007669"/>
    <property type="project" value="UniProtKB-KW"/>
</dbReference>
<evidence type="ECO:0000256" key="2">
    <source>
        <dbReference type="ARBA" id="ARBA00023015"/>
    </source>
</evidence>
<protein>
    <submittedName>
        <fullName evidence="7">RNA polymerase sigma24 factor</fullName>
    </submittedName>
</protein>
<evidence type="ECO:0000256" key="4">
    <source>
        <dbReference type="ARBA" id="ARBA00023163"/>
    </source>
</evidence>
<dbReference type="Proteomes" id="UP000635606">
    <property type="component" value="Unassembled WGS sequence"/>
</dbReference>
<dbReference type="EMBL" id="BOPH01000119">
    <property type="protein sequence ID" value="GIJ73576.1"/>
    <property type="molecule type" value="Genomic_DNA"/>
</dbReference>
<dbReference type="Pfam" id="PF04542">
    <property type="entry name" value="Sigma70_r2"/>
    <property type="match status" value="1"/>
</dbReference>
<evidence type="ECO:0000313" key="8">
    <source>
        <dbReference type="Proteomes" id="UP000635606"/>
    </source>
</evidence>
<dbReference type="SUPFAM" id="SSF88659">
    <property type="entry name" value="Sigma3 and sigma4 domains of RNA polymerase sigma factors"/>
    <property type="match status" value="1"/>
</dbReference>
<dbReference type="Gene3D" id="1.10.1740.10">
    <property type="match status" value="1"/>
</dbReference>
<feature type="domain" description="RNA polymerase sigma-70 region 2" evidence="5">
    <location>
        <begin position="29"/>
        <end position="99"/>
    </location>
</feature>
<organism evidence="7 8">
    <name type="scientific">Virgisporangium ochraceum</name>
    <dbReference type="NCBI Taxonomy" id="65505"/>
    <lineage>
        <taxon>Bacteria</taxon>
        <taxon>Bacillati</taxon>
        <taxon>Actinomycetota</taxon>
        <taxon>Actinomycetes</taxon>
        <taxon>Micromonosporales</taxon>
        <taxon>Micromonosporaceae</taxon>
        <taxon>Virgisporangium</taxon>
    </lineage>
</organism>
<dbReference type="RefSeq" id="WP_239160896.1">
    <property type="nucleotide sequence ID" value="NZ_BOPH01000119.1"/>
</dbReference>
<evidence type="ECO:0000259" key="5">
    <source>
        <dbReference type="Pfam" id="PF04542"/>
    </source>
</evidence>
<dbReference type="NCBIfam" id="TIGR02937">
    <property type="entry name" value="sigma70-ECF"/>
    <property type="match status" value="1"/>
</dbReference>
<keyword evidence="2" id="KW-0805">Transcription regulation</keyword>
<evidence type="ECO:0000259" key="6">
    <source>
        <dbReference type="Pfam" id="PF08281"/>
    </source>
</evidence>
<dbReference type="InterPro" id="IPR036388">
    <property type="entry name" value="WH-like_DNA-bd_sf"/>
</dbReference>
<dbReference type="InterPro" id="IPR039425">
    <property type="entry name" value="RNA_pol_sigma-70-like"/>
</dbReference>
<comment type="caution">
    <text evidence="7">The sequence shown here is derived from an EMBL/GenBank/DDBJ whole genome shotgun (WGS) entry which is preliminary data.</text>
</comment>
<dbReference type="PANTHER" id="PTHR43133:SF46">
    <property type="entry name" value="RNA POLYMERASE SIGMA-70 FACTOR ECF SUBFAMILY"/>
    <property type="match status" value="1"/>
</dbReference>
<dbReference type="InterPro" id="IPR013325">
    <property type="entry name" value="RNA_pol_sigma_r2"/>
</dbReference>
<sequence length="184" mass="20411">MRRPRFDTLDEGALLRHIARGDRAAFDELYRRAAPWLTVRLRRRCADPDIVAEVVQDTFLAVWRSAAGHAHGSAGGSALGWLWTIAAHRLVDAFRRRARQERVPVVPVAETVAPAAEEQVLAGGIEPDLERALLQLPPELRQVLCAMVLDGLTTRETSLLLGMPEGTVKTRARRARIALREALS</sequence>
<keyword evidence="4" id="KW-0804">Transcription</keyword>
<comment type="similarity">
    <text evidence="1">Belongs to the sigma-70 factor family. ECF subfamily.</text>
</comment>
<dbReference type="GO" id="GO:0003677">
    <property type="term" value="F:DNA binding"/>
    <property type="evidence" value="ECO:0007669"/>
    <property type="project" value="InterPro"/>
</dbReference>
<evidence type="ECO:0000256" key="1">
    <source>
        <dbReference type="ARBA" id="ARBA00010641"/>
    </source>
</evidence>
<dbReference type="SUPFAM" id="SSF88946">
    <property type="entry name" value="Sigma2 domain of RNA polymerase sigma factors"/>
    <property type="match status" value="1"/>
</dbReference>
<dbReference type="GO" id="GO:0006352">
    <property type="term" value="P:DNA-templated transcription initiation"/>
    <property type="evidence" value="ECO:0007669"/>
    <property type="project" value="InterPro"/>
</dbReference>
<dbReference type="InterPro" id="IPR014284">
    <property type="entry name" value="RNA_pol_sigma-70_dom"/>
</dbReference>
<dbReference type="InterPro" id="IPR013324">
    <property type="entry name" value="RNA_pol_sigma_r3/r4-like"/>
</dbReference>
<accession>A0A8J4A1N4</accession>
<dbReference type="Pfam" id="PF08281">
    <property type="entry name" value="Sigma70_r4_2"/>
    <property type="match status" value="1"/>
</dbReference>
<evidence type="ECO:0000256" key="3">
    <source>
        <dbReference type="ARBA" id="ARBA00023082"/>
    </source>
</evidence>
<keyword evidence="3" id="KW-0731">Sigma factor</keyword>
<name>A0A8J4A1N4_9ACTN</name>
<evidence type="ECO:0000313" key="7">
    <source>
        <dbReference type="EMBL" id="GIJ73576.1"/>
    </source>
</evidence>
<feature type="domain" description="RNA polymerase sigma factor 70 region 4 type 2" evidence="6">
    <location>
        <begin position="129"/>
        <end position="179"/>
    </location>
</feature>
<gene>
    <name evidence="7" type="primary">rpoE_34</name>
    <name evidence="7" type="ORF">Voc01_084930</name>
</gene>
<dbReference type="PANTHER" id="PTHR43133">
    <property type="entry name" value="RNA POLYMERASE ECF-TYPE SIGMA FACTO"/>
    <property type="match status" value="1"/>
</dbReference>
<proteinExistence type="inferred from homology"/>
<dbReference type="Gene3D" id="1.10.10.10">
    <property type="entry name" value="Winged helix-like DNA-binding domain superfamily/Winged helix DNA-binding domain"/>
    <property type="match status" value="1"/>
</dbReference>
<dbReference type="InterPro" id="IPR013249">
    <property type="entry name" value="RNA_pol_sigma70_r4_t2"/>
</dbReference>
<keyword evidence="8" id="KW-1185">Reference proteome</keyword>